<dbReference type="GO" id="GO:0006270">
    <property type="term" value="P:DNA replication initiation"/>
    <property type="evidence" value="ECO:0000318"/>
    <property type="project" value="GO_Central"/>
</dbReference>
<protein>
    <recommendedName>
        <fullName evidence="3">Origin recognition complex subunit 3</fullName>
    </recommendedName>
</protein>
<organism evidence="14 15">
    <name type="scientific">Trichoplax adhaerens</name>
    <name type="common">Trichoplax reptans</name>
    <dbReference type="NCBI Taxonomy" id="10228"/>
    <lineage>
        <taxon>Eukaryota</taxon>
        <taxon>Metazoa</taxon>
        <taxon>Placozoa</taxon>
        <taxon>Uniplacotomia</taxon>
        <taxon>Trichoplacea</taxon>
        <taxon>Trichoplacidae</taxon>
        <taxon>Trichoplax</taxon>
    </lineage>
</organism>
<feature type="domain" description="Origin recognition complex subunit 3 N-terminal" evidence="11">
    <location>
        <begin position="1"/>
        <end position="249"/>
    </location>
</feature>
<reference evidence="14 15" key="1">
    <citation type="journal article" date="2008" name="Nature">
        <title>The Trichoplax genome and the nature of placozoans.</title>
        <authorList>
            <person name="Srivastava M."/>
            <person name="Begovic E."/>
            <person name="Chapman J."/>
            <person name="Putnam N.H."/>
            <person name="Hellsten U."/>
            <person name="Kawashima T."/>
            <person name="Kuo A."/>
            <person name="Mitros T."/>
            <person name="Salamov A."/>
            <person name="Carpenter M.L."/>
            <person name="Signorovitch A.Y."/>
            <person name="Moreno M.A."/>
            <person name="Kamm K."/>
            <person name="Grimwood J."/>
            <person name="Schmutz J."/>
            <person name="Shapiro H."/>
            <person name="Grigoriev I.V."/>
            <person name="Buss L.W."/>
            <person name="Schierwater B."/>
            <person name="Dellaporta S.L."/>
            <person name="Rokhsar D.S."/>
        </authorList>
    </citation>
    <scope>NUCLEOTIDE SEQUENCE [LARGE SCALE GENOMIC DNA]</scope>
    <source>
        <strain evidence="14 15">Grell-BS-1999</strain>
    </source>
</reference>
<evidence type="ECO:0000256" key="2">
    <source>
        <dbReference type="ARBA" id="ARBA00010977"/>
    </source>
</evidence>
<feature type="coiled-coil region" evidence="10">
    <location>
        <begin position="579"/>
        <end position="606"/>
    </location>
</feature>
<evidence type="ECO:0000256" key="1">
    <source>
        <dbReference type="ARBA" id="ARBA00004123"/>
    </source>
</evidence>
<dbReference type="EMBL" id="DS985245">
    <property type="protein sequence ID" value="EDV24701.1"/>
    <property type="molecule type" value="Genomic_DNA"/>
</dbReference>
<dbReference type="GO" id="GO:0005656">
    <property type="term" value="C:nuclear pre-replicative complex"/>
    <property type="evidence" value="ECO:0000318"/>
    <property type="project" value="GO_Central"/>
</dbReference>
<dbReference type="GO" id="GO:0005664">
    <property type="term" value="C:nuclear origin of replication recognition complex"/>
    <property type="evidence" value="ECO:0000318"/>
    <property type="project" value="GO_Central"/>
</dbReference>
<evidence type="ECO:0000259" key="12">
    <source>
        <dbReference type="Pfam" id="PF18137"/>
    </source>
</evidence>
<dbReference type="PANTHER" id="PTHR12748:SF0">
    <property type="entry name" value="ORIGIN RECOGNITION COMPLEX SUBUNIT 3"/>
    <property type="match status" value="1"/>
</dbReference>
<dbReference type="InterPro" id="IPR040855">
    <property type="entry name" value="ORC_WH_C"/>
</dbReference>
<feature type="domain" description="Origin recognition complex subunit 3 insertion" evidence="13">
    <location>
        <begin position="267"/>
        <end position="495"/>
    </location>
</feature>
<keyword evidence="5" id="KW-0235">DNA replication</keyword>
<name>B3RWI9_TRIAD</name>
<feature type="domain" description="Origin recognition complex subunit 3 winged helix C-terminal" evidence="12">
    <location>
        <begin position="508"/>
        <end position="632"/>
    </location>
</feature>
<evidence type="ECO:0000259" key="13">
    <source>
        <dbReference type="Pfam" id="PF19675"/>
    </source>
</evidence>
<comment type="similarity">
    <text evidence="2">Belongs to the ORC3 family.</text>
</comment>
<dbReference type="Pfam" id="PF19675">
    <property type="entry name" value="ORC3_ins"/>
    <property type="match status" value="1"/>
</dbReference>
<evidence type="ECO:0000256" key="9">
    <source>
        <dbReference type="ARBA" id="ARBA00045241"/>
    </source>
</evidence>
<accession>B3RWI9</accession>
<dbReference type="AlphaFoldDB" id="B3RWI9"/>
<dbReference type="GeneID" id="6754246"/>
<sequence length="634" mass="73964">MPDNAILFDHLATQIQQTVTPMFARLNSRDCITVEKLVKSFMGQMKENMNDQVSGTEVEITNTTSYSMFELPDWYDSVIEALHRKKQKSISEIYVKFLNMVFLFYYVTLSSLAEIEKPAIIIIFEDFESFSPAVVLDFVKISSYYTCKLPLAFVFGIATTVSAVHKSLTYSGTSLVEIKLFKSYPTKVYLENVLSKVLLTPNHRFKLGFRPLSLLVDNFFCHDFSVSGFMSGLKYAMMDHYYSNELSILSMPSQPNQAIVITLKQQIKALSHEQLELVRMLPSFRKYVDGLPPKEQKKLILEDKLLKDKIMELLIGLEQYHQLFFPMLQCLDNVTRILPKNPLGKLTIEVYLRCIQSNITEEQDFKDSMKLLGSTCSEELISFLTSCIQAIEEYAVNSKNNFALFEYDKYEFLLDGSAGDEEFADNDDDNETDQNQKIDRFKLQERLRQLSKRKKRPTRFENCRSEIVEKLTELFKKYAKCPSEVPLYEVCYYESVSVLKQHVTASPRMSIQKALTDFSSYLKNETKDYEQTPDICVAYQTLEDKKKLVNLEDWMQEFIHEAKFVDSKTLCNGNTKLNRKDKRTNKQQYQEQNQEYEQELQMRFMRAVSELQFLGFIKYSKRKSNYISRLTWIG</sequence>
<evidence type="ECO:0000256" key="6">
    <source>
        <dbReference type="ARBA" id="ARBA00023125"/>
    </source>
</evidence>
<evidence type="ECO:0000313" key="15">
    <source>
        <dbReference type="Proteomes" id="UP000009022"/>
    </source>
</evidence>
<evidence type="ECO:0000259" key="11">
    <source>
        <dbReference type="Pfam" id="PF07034"/>
    </source>
</evidence>
<dbReference type="STRING" id="10228.B3RWI9"/>
<dbReference type="Proteomes" id="UP000009022">
    <property type="component" value="Unassembled WGS sequence"/>
</dbReference>
<dbReference type="Pfam" id="PF07034">
    <property type="entry name" value="ORC3_N"/>
    <property type="match status" value="1"/>
</dbReference>
<dbReference type="InterPro" id="IPR020795">
    <property type="entry name" value="ORC3"/>
</dbReference>
<evidence type="ECO:0000256" key="4">
    <source>
        <dbReference type="ARBA" id="ARBA00022553"/>
    </source>
</evidence>
<keyword evidence="10" id="KW-0175">Coiled coil</keyword>
<dbReference type="GO" id="GO:0003688">
    <property type="term" value="F:DNA replication origin binding"/>
    <property type="evidence" value="ECO:0000318"/>
    <property type="project" value="GO_Central"/>
</dbReference>
<dbReference type="CTD" id="6754246"/>
<dbReference type="PANTHER" id="PTHR12748">
    <property type="entry name" value="ORIGIN RECOGNITION COMPLEX SUBUNIT 3"/>
    <property type="match status" value="1"/>
</dbReference>
<gene>
    <name evidence="14" type="ORF">TRIADDRAFT_56765</name>
</gene>
<keyword evidence="7" id="KW-0539">Nucleus</keyword>
<keyword evidence="15" id="KW-1185">Reference proteome</keyword>
<evidence type="ECO:0000256" key="3">
    <source>
        <dbReference type="ARBA" id="ARBA00019085"/>
    </source>
</evidence>
<dbReference type="RefSeq" id="XP_002112591.1">
    <property type="nucleotide sequence ID" value="XM_002112555.1"/>
</dbReference>
<evidence type="ECO:0000256" key="5">
    <source>
        <dbReference type="ARBA" id="ARBA00022705"/>
    </source>
</evidence>
<dbReference type="Pfam" id="PF18137">
    <property type="entry name" value="WHD_ORC"/>
    <property type="match status" value="1"/>
</dbReference>
<comment type="subunit">
    <text evidence="8">Component of ORC, a complex composed of at least 6 subunits: ORC1, ORC2, ORC3, ORC4, ORC5 and ORC6. ORC is regulated in a cell-cycle dependent manner. It is sequentially assembled at the exit from anaphase of mitosis and disassembled as cells enter S phase.</text>
</comment>
<evidence type="ECO:0000256" key="10">
    <source>
        <dbReference type="SAM" id="Coils"/>
    </source>
</evidence>
<comment type="function">
    <text evidence="9">Component of the origin recognition complex (ORC) that binds origins of replication. DNA-binding is ATP-dependent. The specific DNA sequences that define origins of replication have not been identified yet. ORC is required to assemble the pre-replication complex necessary to initiate DNA replication. Binds histone H3 and H4 trimethylation marks H3K9me3, H3K27me3 and H4K20me3.</text>
</comment>
<dbReference type="CDD" id="cd20704">
    <property type="entry name" value="Orc3"/>
    <property type="match status" value="2"/>
</dbReference>
<dbReference type="InterPro" id="IPR045667">
    <property type="entry name" value="ORC3_N"/>
</dbReference>
<dbReference type="HOGENOM" id="CLU_015257_2_1_1"/>
<dbReference type="OMA" id="YCLMEHY"/>
<dbReference type="GO" id="GO:0031261">
    <property type="term" value="C:DNA replication preinitiation complex"/>
    <property type="evidence" value="ECO:0000318"/>
    <property type="project" value="GO_Central"/>
</dbReference>
<dbReference type="InParanoid" id="B3RWI9"/>
<dbReference type="OrthoDB" id="10265211at2759"/>
<dbReference type="FunCoup" id="B3RWI9">
    <property type="interactions" value="1827"/>
</dbReference>
<comment type="subcellular location">
    <subcellularLocation>
        <location evidence="1">Nucleus</location>
    </subcellularLocation>
</comment>
<dbReference type="KEGG" id="tad:TRIADDRAFT_56765"/>
<evidence type="ECO:0000256" key="7">
    <source>
        <dbReference type="ARBA" id="ARBA00023242"/>
    </source>
</evidence>
<dbReference type="InterPro" id="IPR045663">
    <property type="entry name" value="ORC3_ins"/>
</dbReference>
<evidence type="ECO:0000313" key="14">
    <source>
        <dbReference type="EMBL" id="EDV24701.1"/>
    </source>
</evidence>
<dbReference type="PhylomeDB" id="B3RWI9"/>
<evidence type="ECO:0000256" key="8">
    <source>
        <dbReference type="ARBA" id="ARBA00026084"/>
    </source>
</evidence>
<dbReference type="eggNOG" id="KOG2538">
    <property type="taxonomic scope" value="Eukaryota"/>
</dbReference>
<proteinExistence type="inferred from homology"/>
<keyword evidence="4" id="KW-0597">Phosphoprotein</keyword>
<keyword evidence="6" id="KW-0238">DNA-binding</keyword>